<feature type="active site" description="Proton donor/acceptor" evidence="6">
    <location>
        <position position="281"/>
    </location>
</feature>
<comment type="caution">
    <text evidence="10">The sequence shown here is derived from an EMBL/GenBank/DDBJ whole genome shotgun (WGS) entry which is preliminary data.</text>
</comment>
<dbReference type="Gene3D" id="3.20.20.140">
    <property type="entry name" value="Metal-dependent hydrolases"/>
    <property type="match status" value="1"/>
</dbReference>
<dbReference type="RefSeq" id="WP_183373933.1">
    <property type="nucleotide sequence ID" value="NZ_CBCSFZ010000010.1"/>
</dbReference>
<feature type="binding site" evidence="7">
    <location>
        <position position="258"/>
    </location>
    <ligand>
        <name>substrate</name>
    </ligand>
</feature>
<feature type="binding site" evidence="8">
    <location>
        <position position="128"/>
    </location>
    <ligand>
        <name>Zn(2+)</name>
        <dbReference type="ChEBI" id="CHEBI:29105"/>
    </ligand>
</feature>
<comment type="similarity">
    <text evidence="1 5">Belongs to the metallo-dependent hydrolases superfamily. NagA family.</text>
</comment>
<feature type="binding site" evidence="7">
    <location>
        <position position="231"/>
    </location>
    <ligand>
        <name>substrate</name>
    </ligand>
</feature>
<evidence type="ECO:0000256" key="3">
    <source>
        <dbReference type="ARBA" id="ARBA00022801"/>
    </source>
</evidence>
<reference evidence="10 11" key="1">
    <citation type="submission" date="2020-08" db="EMBL/GenBank/DDBJ databases">
        <title>Sequencing the genomes of 1000 actinobacteria strains.</title>
        <authorList>
            <person name="Klenk H.-P."/>
        </authorList>
    </citation>
    <scope>NUCLEOTIDE SEQUENCE [LARGE SCALE GENOMIC DNA]</scope>
    <source>
        <strain evidence="10 11">DSM 23040</strain>
    </source>
</reference>
<dbReference type="InterPro" id="IPR032466">
    <property type="entry name" value="Metal_Hydrolase"/>
</dbReference>
<dbReference type="InterPro" id="IPR003764">
    <property type="entry name" value="GlcNAc_6-P_deAcase"/>
</dbReference>
<evidence type="ECO:0000256" key="2">
    <source>
        <dbReference type="ARBA" id="ARBA00022723"/>
    </source>
</evidence>
<keyword evidence="11" id="KW-1185">Reference proteome</keyword>
<evidence type="ECO:0000256" key="1">
    <source>
        <dbReference type="ARBA" id="ARBA00010716"/>
    </source>
</evidence>
<dbReference type="InterPro" id="IPR011059">
    <property type="entry name" value="Metal-dep_hydrolase_composite"/>
</dbReference>
<keyword evidence="4 5" id="KW-0119">Carbohydrate metabolism</keyword>
<sequence>MATIIIGRAVVDGRLLEDARVIIDGGTIHYAGPAEGAPYVPAGAEEIIHSGLILPGLIDIHNHGGGGIGFPDAMDADDARTAIAEHARHGTTTLVASLVTAAHATLLERIGTLAPLVRGGELAGIHLEGPHISQARRGAHDPELIRPGSVVALKELLDAGDGTIVTMTLAPEDPQVDPMSEALIEAGALPSYGHTDCSAYQMLEAIAFSLQAGAIPTATHLFNGMRPIHHRDAGPAFACLDASARGDMVVELIADGVHTSADTVRFVFDLAGEDMVLLITDAMAATGMTDGSYRLGSLDVTVADGTARLTHGGSIAGGTAHLLDIVRFAVRDAGVDLGQAVRAASSTPARVLGLSDRGALSTGLRADVVLTDGDLRPERVMRAGQWI</sequence>
<dbReference type="InterPro" id="IPR006680">
    <property type="entry name" value="Amidohydro-rel"/>
</dbReference>
<feature type="domain" description="Amidohydrolase-related" evidence="9">
    <location>
        <begin position="53"/>
        <end position="384"/>
    </location>
</feature>
<accession>A0A839QXK5</accession>
<dbReference type="Pfam" id="PF01979">
    <property type="entry name" value="Amidohydro_1"/>
    <property type="match status" value="1"/>
</dbReference>
<dbReference type="PANTHER" id="PTHR11113">
    <property type="entry name" value="N-ACETYLGLUCOSAMINE-6-PHOSPHATE DEACETYLASE"/>
    <property type="match status" value="1"/>
</dbReference>
<keyword evidence="3 5" id="KW-0378">Hydrolase</keyword>
<keyword evidence="2 8" id="KW-0479">Metal-binding</keyword>
<feature type="binding site" evidence="7">
    <location>
        <begin position="223"/>
        <end position="224"/>
    </location>
    <ligand>
        <name>substrate</name>
    </ligand>
</feature>
<feature type="binding site" evidence="7">
    <location>
        <begin position="315"/>
        <end position="317"/>
    </location>
    <ligand>
        <name>substrate</name>
    </ligand>
</feature>
<feature type="binding site" evidence="8">
    <location>
        <position position="220"/>
    </location>
    <ligand>
        <name>Zn(2+)</name>
        <dbReference type="ChEBI" id="CHEBI:29105"/>
    </ligand>
</feature>
<dbReference type="GO" id="GO:0008448">
    <property type="term" value="F:N-acetylglucosamine-6-phosphate deacetylase activity"/>
    <property type="evidence" value="ECO:0007669"/>
    <property type="project" value="UniProtKB-EC"/>
</dbReference>
<dbReference type="SUPFAM" id="SSF51338">
    <property type="entry name" value="Composite domain of metallo-dependent hydrolases"/>
    <property type="match status" value="1"/>
</dbReference>
<dbReference type="PANTHER" id="PTHR11113:SF14">
    <property type="entry name" value="N-ACETYLGLUCOSAMINE-6-PHOSPHATE DEACETYLASE"/>
    <property type="match status" value="1"/>
</dbReference>
<dbReference type="GO" id="GO:0046872">
    <property type="term" value="F:metal ion binding"/>
    <property type="evidence" value="ECO:0007669"/>
    <property type="project" value="UniProtKB-KW"/>
</dbReference>
<feature type="binding site" evidence="7">
    <location>
        <position position="139"/>
    </location>
    <ligand>
        <name>substrate</name>
    </ligand>
</feature>
<comment type="cofactor">
    <cofactor evidence="8">
        <name>a divalent metal cation</name>
        <dbReference type="ChEBI" id="CHEBI:60240"/>
    </cofactor>
    <text evidence="8">Binds 1 divalent metal cation per subunit.</text>
</comment>
<evidence type="ECO:0000256" key="7">
    <source>
        <dbReference type="PIRSR" id="PIRSR038994-2"/>
    </source>
</evidence>
<dbReference type="PIRSF" id="PIRSF038994">
    <property type="entry name" value="NagA"/>
    <property type="match status" value="1"/>
</dbReference>
<dbReference type="EMBL" id="JACHWP010000001">
    <property type="protein sequence ID" value="MBB3022127.1"/>
    <property type="molecule type" value="Genomic_DNA"/>
</dbReference>
<gene>
    <name evidence="10" type="ORF">FHX50_000375</name>
</gene>
<evidence type="ECO:0000313" key="11">
    <source>
        <dbReference type="Proteomes" id="UP000568050"/>
    </source>
</evidence>
<evidence type="ECO:0000256" key="8">
    <source>
        <dbReference type="PIRSR" id="PIRSR038994-3"/>
    </source>
</evidence>
<dbReference type="EC" id="3.5.1.25" evidence="10"/>
<dbReference type="Proteomes" id="UP000568050">
    <property type="component" value="Unassembled WGS sequence"/>
</dbReference>
<evidence type="ECO:0000256" key="4">
    <source>
        <dbReference type="ARBA" id="ARBA00023277"/>
    </source>
</evidence>
<proteinExistence type="inferred from homology"/>
<dbReference type="SUPFAM" id="SSF51556">
    <property type="entry name" value="Metallo-dependent hydrolases"/>
    <property type="match status" value="1"/>
</dbReference>
<evidence type="ECO:0000256" key="6">
    <source>
        <dbReference type="PIRSR" id="PIRSR038994-1"/>
    </source>
</evidence>
<evidence type="ECO:0000259" key="9">
    <source>
        <dbReference type="Pfam" id="PF01979"/>
    </source>
</evidence>
<protein>
    <submittedName>
        <fullName evidence="10">N-acetylglucosamine-6-phosphate deacetylase</fullName>
        <ecNumber evidence="10">3.5.1.25</ecNumber>
    </submittedName>
</protein>
<organism evidence="10 11">
    <name type="scientific">Helcobacillus massiliensis</name>
    <dbReference type="NCBI Taxonomy" id="521392"/>
    <lineage>
        <taxon>Bacteria</taxon>
        <taxon>Bacillati</taxon>
        <taxon>Actinomycetota</taxon>
        <taxon>Actinomycetes</taxon>
        <taxon>Micrococcales</taxon>
        <taxon>Dermabacteraceae</taxon>
        <taxon>Helcobacillus</taxon>
    </lineage>
</organism>
<dbReference type="AlphaFoldDB" id="A0A839QXK5"/>
<evidence type="ECO:0000256" key="5">
    <source>
        <dbReference type="PIRNR" id="PIRNR038994"/>
    </source>
</evidence>
<feature type="binding site" evidence="8">
    <location>
        <position position="194"/>
    </location>
    <ligand>
        <name>Zn(2+)</name>
        <dbReference type="ChEBI" id="CHEBI:29105"/>
    </ligand>
</feature>
<name>A0A839QXK5_9MICO</name>
<dbReference type="Gene3D" id="2.30.40.10">
    <property type="entry name" value="Urease, subunit C, domain 1"/>
    <property type="match status" value="1"/>
</dbReference>
<evidence type="ECO:0000313" key="10">
    <source>
        <dbReference type="EMBL" id="MBB3022127.1"/>
    </source>
</evidence>
<dbReference type="GO" id="GO:0006046">
    <property type="term" value="P:N-acetylglucosamine catabolic process"/>
    <property type="evidence" value="ECO:0007669"/>
    <property type="project" value="TreeGrafter"/>
</dbReference>